<feature type="non-terminal residue" evidence="1">
    <location>
        <position position="208"/>
    </location>
</feature>
<organism evidence="1 2">
    <name type="scientific">Rhizophagus irregularis</name>
    <dbReference type="NCBI Taxonomy" id="588596"/>
    <lineage>
        <taxon>Eukaryota</taxon>
        <taxon>Fungi</taxon>
        <taxon>Fungi incertae sedis</taxon>
        <taxon>Mucoromycota</taxon>
        <taxon>Glomeromycotina</taxon>
        <taxon>Glomeromycetes</taxon>
        <taxon>Glomerales</taxon>
        <taxon>Glomeraceae</taxon>
        <taxon>Rhizophagus</taxon>
    </lineage>
</organism>
<dbReference type="AlphaFoldDB" id="A0A2N1L7F0"/>
<evidence type="ECO:0000313" key="1">
    <source>
        <dbReference type="EMBL" id="PKK45316.1"/>
    </source>
</evidence>
<gene>
    <name evidence="1" type="ORF">RhiirC2_834790</name>
</gene>
<reference evidence="1 2" key="1">
    <citation type="submission" date="2016-04" db="EMBL/GenBank/DDBJ databases">
        <title>Genome analyses suggest a sexual origin of heterokaryosis in a supposedly ancient asexual fungus.</title>
        <authorList>
            <person name="Ropars J."/>
            <person name="Sedzielewska K."/>
            <person name="Noel J."/>
            <person name="Charron P."/>
            <person name="Farinelli L."/>
            <person name="Marton T."/>
            <person name="Kruger M."/>
            <person name="Pelin A."/>
            <person name="Brachmann A."/>
            <person name="Corradi N."/>
        </authorList>
    </citation>
    <scope>NUCLEOTIDE SEQUENCE [LARGE SCALE GENOMIC DNA]</scope>
    <source>
        <strain evidence="1 2">C2</strain>
    </source>
</reference>
<reference evidence="1 2" key="2">
    <citation type="submission" date="2017-10" db="EMBL/GenBank/DDBJ databases">
        <title>Extensive intraspecific genome diversity in a model arbuscular mycorrhizal fungus.</title>
        <authorList>
            <person name="Chen E.C.H."/>
            <person name="Morin E."/>
            <person name="Baudet D."/>
            <person name="Noel J."/>
            <person name="Ndikumana S."/>
            <person name="Charron P."/>
            <person name="St-Onge C."/>
            <person name="Giorgi J."/>
            <person name="Grigoriev I.V."/>
            <person name="Roux C."/>
            <person name="Martin F.M."/>
            <person name="Corradi N."/>
        </authorList>
    </citation>
    <scope>NUCLEOTIDE SEQUENCE [LARGE SCALE GENOMIC DNA]</scope>
    <source>
        <strain evidence="1 2">C2</strain>
    </source>
</reference>
<sequence length="208" mass="23773">MTAESVRLITRIRIFKLRNALACGVSPFDIVDFSPWMKMRRFSQDWFFRTLQEGFDLKISFKPIFDPFNLKGQFPLVHLLPFDNQLLNSLARQQIYFLSQLVTEDGLFLLSWVDLRSLLLVSLKGPTPGWFKALIGLVTLPFSYALRPEFYIQDDLLPNFSVPVIAHEYGTSSSKKLWIATTSCRIGKHALDAPPDDNSIRSSDLVIG</sequence>
<dbReference type="EMBL" id="LLXL01009014">
    <property type="protein sequence ID" value="PKK45316.1"/>
    <property type="molecule type" value="Genomic_DNA"/>
</dbReference>
<protein>
    <submittedName>
        <fullName evidence="1">Uncharacterized protein</fullName>
    </submittedName>
</protein>
<dbReference type="Proteomes" id="UP000233469">
    <property type="component" value="Unassembled WGS sequence"/>
</dbReference>
<proteinExistence type="predicted"/>
<comment type="caution">
    <text evidence="1">The sequence shown here is derived from an EMBL/GenBank/DDBJ whole genome shotgun (WGS) entry which is preliminary data.</text>
</comment>
<name>A0A2N1L7F0_9GLOM</name>
<evidence type="ECO:0000313" key="2">
    <source>
        <dbReference type="Proteomes" id="UP000233469"/>
    </source>
</evidence>
<accession>A0A2N1L7F0</accession>